<dbReference type="InterPro" id="IPR043502">
    <property type="entry name" value="DNA/RNA_pol_sf"/>
</dbReference>
<dbReference type="AlphaFoldDB" id="A0A5N5GR21"/>
<dbReference type="Proteomes" id="UP000327157">
    <property type="component" value="Chromosome 15"/>
</dbReference>
<gene>
    <name evidence="3" type="ORF">D8674_013446</name>
</gene>
<dbReference type="CDD" id="cd09272">
    <property type="entry name" value="RNase_HI_RT_Ty1"/>
    <property type="match status" value="1"/>
</dbReference>
<dbReference type="OrthoDB" id="1164227at2759"/>
<dbReference type="PANTHER" id="PTHR47481">
    <property type="match status" value="1"/>
</dbReference>
<dbReference type="EMBL" id="SMOL01000401">
    <property type="protein sequence ID" value="KAB2617577.1"/>
    <property type="molecule type" value="Genomic_DNA"/>
</dbReference>
<dbReference type="SUPFAM" id="SSF56672">
    <property type="entry name" value="DNA/RNA polymerases"/>
    <property type="match status" value="1"/>
</dbReference>
<comment type="caution">
    <text evidence="3">The sequence shown here is derived from an EMBL/GenBank/DDBJ whole genome shotgun (WGS) entry which is preliminary data.</text>
</comment>
<reference evidence="3 4" key="3">
    <citation type="submission" date="2019-11" db="EMBL/GenBank/DDBJ databases">
        <title>A de novo genome assembly of a pear dwarfing rootstock.</title>
        <authorList>
            <person name="Wang F."/>
            <person name="Wang J."/>
            <person name="Li S."/>
            <person name="Zhang Y."/>
            <person name="Fang M."/>
            <person name="Ma L."/>
            <person name="Zhao Y."/>
            <person name="Jiang S."/>
        </authorList>
    </citation>
    <scope>NUCLEOTIDE SEQUENCE [LARGE SCALE GENOMIC DNA]</scope>
    <source>
        <strain evidence="3">S2</strain>
        <tissue evidence="3">Leaf</tissue>
    </source>
</reference>
<organism evidence="3 4">
    <name type="scientific">Pyrus ussuriensis x Pyrus communis</name>
    <dbReference type="NCBI Taxonomy" id="2448454"/>
    <lineage>
        <taxon>Eukaryota</taxon>
        <taxon>Viridiplantae</taxon>
        <taxon>Streptophyta</taxon>
        <taxon>Embryophyta</taxon>
        <taxon>Tracheophyta</taxon>
        <taxon>Spermatophyta</taxon>
        <taxon>Magnoliopsida</taxon>
        <taxon>eudicotyledons</taxon>
        <taxon>Gunneridae</taxon>
        <taxon>Pentapetalae</taxon>
        <taxon>rosids</taxon>
        <taxon>fabids</taxon>
        <taxon>Rosales</taxon>
        <taxon>Rosaceae</taxon>
        <taxon>Amygdaloideae</taxon>
        <taxon>Maleae</taxon>
        <taxon>Pyrus</taxon>
    </lineage>
</organism>
<accession>A0A5N5GR21</accession>
<name>A0A5N5GR21_9ROSA</name>
<evidence type="ECO:0000259" key="2">
    <source>
        <dbReference type="Pfam" id="PF07727"/>
    </source>
</evidence>
<reference evidence="4" key="2">
    <citation type="submission" date="2019-10" db="EMBL/GenBank/DDBJ databases">
        <title>A de novo genome assembly of a pear dwarfing rootstock.</title>
        <authorList>
            <person name="Wang F."/>
            <person name="Wang J."/>
            <person name="Li S."/>
            <person name="Zhang Y."/>
            <person name="Fang M."/>
            <person name="Ma L."/>
            <person name="Zhao Y."/>
            <person name="Jiang S."/>
        </authorList>
    </citation>
    <scope>NUCLEOTIDE SEQUENCE [LARGE SCALE GENOMIC DNA]</scope>
</reference>
<evidence type="ECO:0000313" key="3">
    <source>
        <dbReference type="EMBL" id="KAB2617577.1"/>
    </source>
</evidence>
<evidence type="ECO:0000256" key="1">
    <source>
        <dbReference type="SAM" id="MobiDB-lite"/>
    </source>
</evidence>
<proteinExistence type="predicted"/>
<feature type="domain" description="Reverse transcriptase Ty1/copia-type" evidence="2">
    <location>
        <begin position="228"/>
        <end position="295"/>
    </location>
</feature>
<dbReference type="InterPro" id="IPR013103">
    <property type="entry name" value="RVT_2"/>
</dbReference>
<feature type="region of interest" description="Disordered" evidence="1">
    <location>
        <begin position="180"/>
        <end position="220"/>
    </location>
</feature>
<sequence length="516" mass="57524">MGYVDGTLVCPPKHVAGLTTVNPAYTTWVQQDQMILSWINGSLNASVLSVVASKRTARATWEALEQRYASTSQNRILFLRNELLQTKKGDLSVADYLDRINVIADNLALAGQPVSDDDLVQIVLNNLGPAYEMTVSAAQARDNPITYPALESLLLTTERRMVEHNVPLVEGATVNAFMASRGRGGGRSRGGGRGNYSHRGGAQRGPNPRHYNASQNNQGTGERFVSCGNNPRQVAHLIQKLGSLFQMKDLGPLSYFLGIEVKYNSDAMHLCQSKYALDLLTRTKFTDAKPISTPVSSGQKLSAHIGDPYGKPDMYRSVVGALQYLTITRPDLSYAVNQVCQFMHSPKNTHWMAVKRILRYLKATYNHGLLELLRGFCVYLGSNLVSWSSKKQKTVSRSSAEAEYRQLAYTAAELSWLRSLYKDLHLTLTSLLTFLLKASLLHDLSFLSPSFQLFPHLFACGGLLTQVNLPFHPIHDLMLHMQCRIPVTSMGVCTCHHPLCFTDWRHIPTLRMYDYA</sequence>
<reference evidence="3 4" key="1">
    <citation type="submission" date="2019-09" db="EMBL/GenBank/DDBJ databases">
        <authorList>
            <person name="Ou C."/>
        </authorList>
    </citation>
    <scope>NUCLEOTIDE SEQUENCE [LARGE SCALE GENOMIC DNA]</scope>
    <source>
        <strain evidence="3">S2</strain>
        <tissue evidence="3">Leaf</tissue>
    </source>
</reference>
<dbReference type="PANTHER" id="PTHR47481:SF30">
    <property type="entry name" value="CCHC-TYPE DOMAIN-CONTAINING PROTEIN"/>
    <property type="match status" value="1"/>
</dbReference>
<keyword evidence="4" id="KW-1185">Reference proteome</keyword>
<feature type="compositionally biased region" description="Gly residues" evidence="1">
    <location>
        <begin position="182"/>
        <end position="194"/>
    </location>
</feature>
<protein>
    <recommendedName>
        <fullName evidence="2">Reverse transcriptase Ty1/copia-type domain-containing protein</fullName>
    </recommendedName>
</protein>
<dbReference type="Pfam" id="PF14223">
    <property type="entry name" value="Retrotran_gag_2"/>
    <property type="match status" value="1"/>
</dbReference>
<dbReference type="Pfam" id="PF07727">
    <property type="entry name" value="RVT_2"/>
    <property type="match status" value="1"/>
</dbReference>
<evidence type="ECO:0000313" key="4">
    <source>
        <dbReference type="Proteomes" id="UP000327157"/>
    </source>
</evidence>